<protein>
    <submittedName>
        <fullName evidence="1">Uncharacterized protein</fullName>
    </submittedName>
</protein>
<comment type="caution">
    <text evidence="1">The sequence shown here is derived from an EMBL/GenBank/DDBJ whole genome shotgun (WGS) entry which is preliminary data.</text>
</comment>
<gene>
    <name evidence="1" type="ORF">JKP88DRAFT_246114</name>
</gene>
<keyword evidence="2" id="KW-1185">Reference proteome</keyword>
<name>A0A835YYF8_9STRA</name>
<reference evidence="1" key="1">
    <citation type="submission" date="2021-02" db="EMBL/GenBank/DDBJ databases">
        <title>First Annotated Genome of the Yellow-green Alga Tribonema minus.</title>
        <authorList>
            <person name="Mahan K.M."/>
        </authorList>
    </citation>
    <scope>NUCLEOTIDE SEQUENCE</scope>
    <source>
        <strain evidence="1">UTEX B ZZ1240</strain>
    </source>
</reference>
<sequence>MAAAAVPAANACSAAVDDARSAKQIVAAAAVIVDTPAASDAQLSGPTCRTTRNHTAEDATMLAQAAVAADTSRAMSVPPHTLQLGFLVVAAAIAGALKTGGGPCRRCGP</sequence>
<proteinExistence type="predicted"/>
<dbReference type="EMBL" id="JAFCMP010000301">
    <property type="protein sequence ID" value="KAG5181745.1"/>
    <property type="molecule type" value="Genomic_DNA"/>
</dbReference>
<dbReference type="AlphaFoldDB" id="A0A835YYF8"/>
<evidence type="ECO:0000313" key="2">
    <source>
        <dbReference type="Proteomes" id="UP000664859"/>
    </source>
</evidence>
<organism evidence="1 2">
    <name type="scientific">Tribonema minus</name>
    <dbReference type="NCBI Taxonomy" id="303371"/>
    <lineage>
        <taxon>Eukaryota</taxon>
        <taxon>Sar</taxon>
        <taxon>Stramenopiles</taxon>
        <taxon>Ochrophyta</taxon>
        <taxon>PX clade</taxon>
        <taxon>Xanthophyceae</taxon>
        <taxon>Tribonematales</taxon>
        <taxon>Tribonemataceae</taxon>
        <taxon>Tribonema</taxon>
    </lineage>
</organism>
<dbReference type="Proteomes" id="UP000664859">
    <property type="component" value="Unassembled WGS sequence"/>
</dbReference>
<accession>A0A835YYF8</accession>
<evidence type="ECO:0000313" key="1">
    <source>
        <dbReference type="EMBL" id="KAG5181745.1"/>
    </source>
</evidence>